<evidence type="ECO:0000259" key="6">
    <source>
        <dbReference type="PROSITE" id="PS50110"/>
    </source>
</evidence>
<dbReference type="CDD" id="cd00383">
    <property type="entry name" value="trans_reg_C"/>
    <property type="match status" value="1"/>
</dbReference>
<dbReference type="PANTHER" id="PTHR48111">
    <property type="entry name" value="REGULATOR OF RPOS"/>
    <property type="match status" value="1"/>
</dbReference>
<dbReference type="InterPro" id="IPR001867">
    <property type="entry name" value="OmpR/PhoB-type_DNA-bd"/>
</dbReference>
<keyword evidence="3 5" id="KW-0238">DNA-binding</keyword>
<feature type="DNA-binding region" description="OmpR/PhoB-type" evidence="5">
    <location>
        <begin position="112"/>
        <end position="213"/>
    </location>
</feature>
<dbReference type="GO" id="GO:0032993">
    <property type="term" value="C:protein-DNA complex"/>
    <property type="evidence" value="ECO:0007669"/>
    <property type="project" value="TreeGrafter"/>
</dbReference>
<dbReference type="PROSITE" id="PS50110">
    <property type="entry name" value="RESPONSE_REGULATORY"/>
    <property type="match status" value="1"/>
</dbReference>
<accession>A0A1H6ICN4</accession>
<dbReference type="Gene3D" id="1.10.10.10">
    <property type="entry name" value="Winged helix-like DNA-binding domain superfamily/Winged helix DNA-binding domain"/>
    <property type="match status" value="1"/>
</dbReference>
<organism evidence="8 9">
    <name type="scientific">Magnetospirillum fulvum</name>
    <name type="common">Rhodospirillum fulvum</name>
    <dbReference type="NCBI Taxonomy" id="1082"/>
    <lineage>
        <taxon>Bacteria</taxon>
        <taxon>Pseudomonadati</taxon>
        <taxon>Pseudomonadota</taxon>
        <taxon>Alphaproteobacteria</taxon>
        <taxon>Rhodospirillales</taxon>
        <taxon>Rhodospirillaceae</taxon>
        <taxon>Magnetospirillum</taxon>
    </lineage>
</organism>
<dbReference type="GO" id="GO:0000156">
    <property type="term" value="F:phosphorelay response regulator activity"/>
    <property type="evidence" value="ECO:0007669"/>
    <property type="project" value="TreeGrafter"/>
</dbReference>
<evidence type="ECO:0000313" key="8">
    <source>
        <dbReference type="EMBL" id="SEH47072.1"/>
    </source>
</evidence>
<feature type="domain" description="OmpR/PhoB-type" evidence="7">
    <location>
        <begin position="112"/>
        <end position="213"/>
    </location>
</feature>
<sequence>MPRLLLVIADPLLAETVAGHLGRAMAVTRADDPASALAAVGEQDLILVDDAAWTGEDAPCRALRAAGVTLPLALLATGGTSDPDADLVIAKPLRLSALAARLTEMLSRRSSPSEWTIGPWRLDPDRRLLTADDERTVRLTDKEVAILRRLAEAAGAVVTREDLLADVWGYSADLDTHTLETHIYRLRRKMEDGGDEDSPGLLRTEPGGYRLALAG</sequence>
<evidence type="ECO:0000256" key="4">
    <source>
        <dbReference type="PROSITE-ProRule" id="PRU00169"/>
    </source>
</evidence>
<evidence type="ECO:0000256" key="2">
    <source>
        <dbReference type="ARBA" id="ARBA00023012"/>
    </source>
</evidence>
<evidence type="ECO:0000256" key="5">
    <source>
        <dbReference type="PROSITE-ProRule" id="PRU01091"/>
    </source>
</evidence>
<dbReference type="GO" id="GO:0000976">
    <property type="term" value="F:transcription cis-regulatory region binding"/>
    <property type="evidence" value="ECO:0007669"/>
    <property type="project" value="TreeGrafter"/>
</dbReference>
<dbReference type="RefSeq" id="WP_244511180.1">
    <property type="nucleotide sequence ID" value="NZ_FNWO01000010.1"/>
</dbReference>
<dbReference type="Pfam" id="PF00486">
    <property type="entry name" value="Trans_reg_C"/>
    <property type="match status" value="1"/>
</dbReference>
<keyword evidence="1 4" id="KW-0597">Phosphoprotein</keyword>
<dbReference type="InterPro" id="IPR036388">
    <property type="entry name" value="WH-like_DNA-bd_sf"/>
</dbReference>
<dbReference type="Proteomes" id="UP000182983">
    <property type="component" value="Unassembled WGS sequence"/>
</dbReference>
<dbReference type="SMART" id="SM00862">
    <property type="entry name" value="Trans_reg_C"/>
    <property type="match status" value="1"/>
</dbReference>
<evidence type="ECO:0000313" key="9">
    <source>
        <dbReference type="Proteomes" id="UP000182983"/>
    </source>
</evidence>
<evidence type="ECO:0000259" key="7">
    <source>
        <dbReference type="PROSITE" id="PS51755"/>
    </source>
</evidence>
<protein>
    <submittedName>
        <fullName evidence="8">DNA-binding response regulator, OmpR family, contains REC and winged-helix (WHTH) domain</fullName>
    </submittedName>
</protein>
<feature type="domain" description="Response regulatory" evidence="6">
    <location>
        <begin position="3"/>
        <end position="106"/>
    </location>
</feature>
<keyword evidence="2" id="KW-0902">Two-component regulatory system</keyword>
<dbReference type="PROSITE" id="PS51755">
    <property type="entry name" value="OMPR_PHOB"/>
    <property type="match status" value="1"/>
</dbReference>
<dbReference type="InterPro" id="IPR001789">
    <property type="entry name" value="Sig_transdc_resp-reg_receiver"/>
</dbReference>
<evidence type="ECO:0000256" key="1">
    <source>
        <dbReference type="ARBA" id="ARBA00022553"/>
    </source>
</evidence>
<dbReference type="InterPro" id="IPR011006">
    <property type="entry name" value="CheY-like_superfamily"/>
</dbReference>
<dbReference type="EMBL" id="FNWO01000010">
    <property type="protein sequence ID" value="SEH47072.1"/>
    <property type="molecule type" value="Genomic_DNA"/>
</dbReference>
<evidence type="ECO:0000256" key="3">
    <source>
        <dbReference type="ARBA" id="ARBA00023125"/>
    </source>
</evidence>
<reference evidence="9" key="1">
    <citation type="submission" date="2016-10" db="EMBL/GenBank/DDBJ databases">
        <authorList>
            <person name="Varghese N."/>
            <person name="Submissions S."/>
        </authorList>
    </citation>
    <scope>NUCLEOTIDE SEQUENCE [LARGE SCALE GENOMIC DNA]</scope>
    <source>
        <strain evidence="9">DSM 13234</strain>
    </source>
</reference>
<dbReference type="PANTHER" id="PTHR48111:SF40">
    <property type="entry name" value="PHOSPHATE REGULON TRANSCRIPTIONAL REGULATORY PROTEIN PHOB"/>
    <property type="match status" value="1"/>
</dbReference>
<feature type="modified residue" description="4-aspartylphosphate" evidence="4">
    <location>
        <position position="49"/>
    </location>
</feature>
<dbReference type="InterPro" id="IPR039420">
    <property type="entry name" value="WalR-like"/>
</dbReference>
<dbReference type="SUPFAM" id="SSF46894">
    <property type="entry name" value="C-terminal effector domain of the bipartite response regulators"/>
    <property type="match status" value="1"/>
</dbReference>
<dbReference type="SUPFAM" id="SSF52172">
    <property type="entry name" value="CheY-like"/>
    <property type="match status" value="1"/>
</dbReference>
<gene>
    <name evidence="8" type="ORF">SAMN04244559_02518</name>
</gene>
<dbReference type="InterPro" id="IPR016032">
    <property type="entry name" value="Sig_transdc_resp-reg_C-effctor"/>
</dbReference>
<keyword evidence="9" id="KW-1185">Reference proteome</keyword>
<proteinExistence type="predicted"/>
<dbReference type="AlphaFoldDB" id="A0A1H6ICN4"/>
<name>A0A1H6ICN4_MAGFU</name>
<dbReference type="GO" id="GO:0006355">
    <property type="term" value="P:regulation of DNA-templated transcription"/>
    <property type="evidence" value="ECO:0007669"/>
    <property type="project" value="InterPro"/>
</dbReference>
<dbReference type="GO" id="GO:0005829">
    <property type="term" value="C:cytosol"/>
    <property type="evidence" value="ECO:0007669"/>
    <property type="project" value="TreeGrafter"/>
</dbReference>